<name>A0AAV1H5W8_XYRNO</name>
<keyword evidence="5" id="KW-0166">Nematocyst</keyword>
<dbReference type="SUPFAM" id="SSF63724">
    <property type="entry name" value="Cytolysin/lectin"/>
    <property type="match status" value="1"/>
</dbReference>
<proteinExistence type="predicted"/>
<keyword evidence="7" id="KW-1185">Reference proteome</keyword>
<dbReference type="InterPro" id="IPR009104">
    <property type="entry name" value="Anemon_actinoporin-like"/>
</dbReference>
<dbReference type="InterPro" id="IPR050677">
    <property type="entry name" value="Actinoporin_PFT"/>
</dbReference>
<evidence type="ECO:0000313" key="7">
    <source>
        <dbReference type="Proteomes" id="UP001178508"/>
    </source>
</evidence>
<evidence type="ECO:0000256" key="4">
    <source>
        <dbReference type="ARBA" id="ARBA00023298"/>
    </source>
</evidence>
<dbReference type="GO" id="GO:0046930">
    <property type="term" value="C:pore complex"/>
    <property type="evidence" value="ECO:0007669"/>
    <property type="project" value="InterPro"/>
</dbReference>
<sequence length="177" mass="20080">MPETAEAHMVTLTTNRICVIEIKNASNVYCFYQPSVFMKSGFSYCPPQPTLGSNKTEVCSFTKDDNTASGAVGVMTYDLFNMHTRQCTEMMAIMFSVPFDYNFYANWLGVGIFDKETPCDEKLFDQMYNDTDEAHFKHYKADGSGIVFKGDMVDVRACMSDEGRAIVKLEFYDKIGR</sequence>
<dbReference type="Gene3D" id="2.60.270.20">
    <property type="entry name" value="Cytolysin/lectin"/>
    <property type="match status" value="1"/>
</dbReference>
<evidence type="ECO:0000256" key="1">
    <source>
        <dbReference type="ARBA" id="ARBA00004175"/>
    </source>
</evidence>
<evidence type="ECO:0000256" key="5">
    <source>
        <dbReference type="ARBA" id="ARBA00023331"/>
    </source>
</evidence>
<keyword evidence="4" id="KW-0472">Membrane</keyword>
<evidence type="ECO:0000256" key="3">
    <source>
        <dbReference type="ARBA" id="ARBA00022537"/>
    </source>
</evidence>
<organism evidence="6 7">
    <name type="scientific">Xyrichtys novacula</name>
    <name type="common">Pearly razorfish</name>
    <name type="synonym">Hemipteronotus novacula</name>
    <dbReference type="NCBI Taxonomy" id="13765"/>
    <lineage>
        <taxon>Eukaryota</taxon>
        <taxon>Metazoa</taxon>
        <taxon>Chordata</taxon>
        <taxon>Craniata</taxon>
        <taxon>Vertebrata</taxon>
        <taxon>Euteleostomi</taxon>
        <taxon>Actinopterygii</taxon>
        <taxon>Neopterygii</taxon>
        <taxon>Teleostei</taxon>
        <taxon>Neoteleostei</taxon>
        <taxon>Acanthomorphata</taxon>
        <taxon>Eupercaria</taxon>
        <taxon>Labriformes</taxon>
        <taxon>Labridae</taxon>
        <taxon>Xyrichtys</taxon>
    </lineage>
</organism>
<accession>A0AAV1H5W8</accession>
<keyword evidence="3" id="KW-1052">Target cell membrane</keyword>
<comment type="subcellular location">
    <subcellularLocation>
        <location evidence="2">Nematocyst</location>
    </subcellularLocation>
    <subcellularLocation>
        <location evidence="1">Target cell membrane</location>
    </subcellularLocation>
</comment>
<dbReference type="GO" id="GO:0006812">
    <property type="term" value="P:monoatomic cation transport"/>
    <property type="evidence" value="ECO:0007669"/>
    <property type="project" value="InterPro"/>
</dbReference>
<dbReference type="GO" id="GO:0044218">
    <property type="term" value="C:other organism cell membrane"/>
    <property type="evidence" value="ECO:0007669"/>
    <property type="project" value="UniProtKB-KW"/>
</dbReference>
<dbReference type="PANTHER" id="PTHR40388">
    <property type="entry name" value="BRYOPORIN"/>
    <property type="match status" value="1"/>
</dbReference>
<dbReference type="InterPro" id="IPR015926">
    <property type="entry name" value="Cytolysin/lectin"/>
</dbReference>
<reference evidence="6" key="1">
    <citation type="submission" date="2023-08" db="EMBL/GenBank/DDBJ databases">
        <authorList>
            <person name="Alioto T."/>
            <person name="Alioto T."/>
            <person name="Gomez Garrido J."/>
        </authorList>
    </citation>
    <scope>NUCLEOTIDE SEQUENCE</scope>
</reference>
<protein>
    <submittedName>
        <fullName evidence="6">DELTA-sagatoxin-Srs1a-like</fullName>
    </submittedName>
</protein>
<dbReference type="PANTHER" id="PTHR40388:SF3">
    <property type="entry name" value="DELTA-ACTITOXIN-AEQ1C-LIKE"/>
    <property type="match status" value="1"/>
</dbReference>
<evidence type="ECO:0000313" key="6">
    <source>
        <dbReference type="EMBL" id="CAJ1081417.1"/>
    </source>
</evidence>
<dbReference type="GO" id="GO:0051715">
    <property type="term" value="P:cytolysis in another organism"/>
    <property type="evidence" value="ECO:0007669"/>
    <property type="project" value="InterPro"/>
</dbReference>
<gene>
    <name evidence="6" type="ORF">XNOV1_A019098</name>
</gene>
<dbReference type="Proteomes" id="UP001178508">
    <property type="component" value="Chromosome 19"/>
</dbReference>
<dbReference type="GO" id="GO:0046931">
    <property type="term" value="P:pore complex assembly"/>
    <property type="evidence" value="ECO:0007669"/>
    <property type="project" value="InterPro"/>
</dbReference>
<dbReference type="GO" id="GO:0042151">
    <property type="term" value="C:nematocyst"/>
    <property type="evidence" value="ECO:0007669"/>
    <property type="project" value="UniProtKB-SubCell"/>
</dbReference>
<keyword evidence="4" id="KW-1053">Target membrane</keyword>
<evidence type="ECO:0000256" key="2">
    <source>
        <dbReference type="ARBA" id="ARBA00004532"/>
    </source>
</evidence>
<dbReference type="EMBL" id="OY660882">
    <property type="protein sequence ID" value="CAJ1081417.1"/>
    <property type="molecule type" value="Genomic_DNA"/>
</dbReference>
<dbReference type="Pfam" id="PF06369">
    <property type="entry name" value="Anemone_cytotox"/>
    <property type="match status" value="1"/>
</dbReference>
<dbReference type="AlphaFoldDB" id="A0AAV1H5W8"/>
<dbReference type="GO" id="GO:0015267">
    <property type="term" value="F:channel activity"/>
    <property type="evidence" value="ECO:0007669"/>
    <property type="project" value="InterPro"/>
</dbReference>